<organism evidence="1 2">
    <name type="scientific">Stylosanthes scabra</name>
    <dbReference type="NCBI Taxonomy" id="79078"/>
    <lineage>
        <taxon>Eukaryota</taxon>
        <taxon>Viridiplantae</taxon>
        <taxon>Streptophyta</taxon>
        <taxon>Embryophyta</taxon>
        <taxon>Tracheophyta</taxon>
        <taxon>Spermatophyta</taxon>
        <taxon>Magnoliopsida</taxon>
        <taxon>eudicotyledons</taxon>
        <taxon>Gunneridae</taxon>
        <taxon>Pentapetalae</taxon>
        <taxon>rosids</taxon>
        <taxon>fabids</taxon>
        <taxon>Fabales</taxon>
        <taxon>Fabaceae</taxon>
        <taxon>Papilionoideae</taxon>
        <taxon>50 kb inversion clade</taxon>
        <taxon>dalbergioids sensu lato</taxon>
        <taxon>Dalbergieae</taxon>
        <taxon>Pterocarpus clade</taxon>
        <taxon>Stylosanthes</taxon>
    </lineage>
</organism>
<evidence type="ECO:0000313" key="2">
    <source>
        <dbReference type="Proteomes" id="UP001341840"/>
    </source>
</evidence>
<accession>A0ABU6QP26</accession>
<keyword evidence="2" id="KW-1185">Reference proteome</keyword>
<evidence type="ECO:0000313" key="1">
    <source>
        <dbReference type="EMBL" id="MED6113572.1"/>
    </source>
</evidence>
<dbReference type="EMBL" id="JASCZI010000847">
    <property type="protein sequence ID" value="MED6113572.1"/>
    <property type="molecule type" value="Genomic_DNA"/>
</dbReference>
<gene>
    <name evidence="1" type="ORF">PIB30_072107</name>
</gene>
<protein>
    <submittedName>
        <fullName evidence="1">Uncharacterized protein</fullName>
    </submittedName>
</protein>
<name>A0ABU6QP26_9FABA</name>
<dbReference type="Proteomes" id="UP001341840">
    <property type="component" value="Unassembled WGS sequence"/>
</dbReference>
<proteinExistence type="predicted"/>
<reference evidence="1 2" key="1">
    <citation type="journal article" date="2023" name="Plants (Basel)">
        <title>Bridging the Gap: Combining Genomics and Transcriptomics Approaches to Understand Stylosanthes scabra, an Orphan Legume from the Brazilian Caatinga.</title>
        <authorList>
            <person name="Ferreira-Neto J.R.C."/>
            <person name="da Silva M.D."/>
            <person name="Binneck E."/>
            <person name="de Melo N.F."/>
            <person name="da Silva R.H."/>
            <person name="de Melo A.L.T.M."/>
            <person name="Pandolfi V."/>
            <person name="Bustamante F.O."/>
            <person name="Brasileiro-Vidal A.C."/>
            <person name="Benko-Iseppon A.M."/>
        </authorList>
    </citation>
    <scope>NUCLEOTIDE SEQUENCE [LARGE SCALE GENOMIC DNA]</scope>
    <source>
        <tissue evidence="1">Leaves</tissue>
    </source>
</reference>
<comment type="caution">
    <text evidence="1">The sequence shown here is derived from an EMBL/GenBank/DDBJ whole genome shotgun (WGS) entry which is preliminary data.</text>
</comment>
<sequence>MFRGDKDDVIHKTHDQVVGCGKTTEYEKHEKYDDADMKENAELGTVKIHRYHFDDEAFFHPLYSSRFDPNRPYEIPIESLAIYQVINSFGNGRSLELSSINDNMMKLYCPRTITAVLAPIRYDHRCLLWIFTLLSSSLAVAIEPSSAVPPSPVVRASSSLFQWNTAAMSDNGLPKIGRMQHYRFPPFIKVVPLSTSIDVVSPSTVHFRFMEVLTLVLLPWSILSSFLTVPSSDESFLTVPSSDECGGFSGGLVTRSSSVSSRSTSSTFPFVEAPSSVPLLSPYPSLKLRPRSWRS</sequence>